<keyword evidence="1" id="KW-1133">Transmembrane helix</keyword>
<accession>A0ABM7V9X5</accession>
<evidence type="ECO:0000313" key="3">
    <source>
        <dbReference type="EMBL" id="BDB96269.1"/>
    </source>
</evidence>
<dbReference type="PANTHER" id="PTHR42709:SF2">
    <property type="entry name" value="INNER MEMBRANE PROTEIN YOHD"/>
    <property type="match status" value="1"/>
</dbReference>
<feature type="transmembrane region" description="Helical" evidence="1">
    <location>
        <begin position="49"/>
        <end position="71"/>
    </location>
</feature>
<dbReference type="InterPro" id="IPR032816">
    <property type="entry name" value="VTT_dom"/>
</dbReference>
<dbReference type="PANTHER" id="PTHR42709">
    <property type="entry name" value="ALKALINE PHOSPHATASE LIKE PROTEIN"/>
    <property type="match status" value="1"/>
</dbReference>
<dbReference type="Proteomes" id="UP001320209">
    <property type="component" value="Chromosome"/>
</dbReference>
<dbReference type="EMBL" id="AP025225">
    <property type="protein sequence ID" value="BDB96269.1"/>
    <property type="molecule type" value="Genomic_DNA"/>
</dbReference>
<keyword evidence="4" id="KW-1185">Reference proteome</keyword>
<feature type="transmembrane region" description="Helical" evidence="1">
    <location>
        <begin position="102"/>
        <end position="122"/>
    </location>
</feature>
<proteinExistence type="predicted"/>
<name>A0ABM7V9X5_9PROT</name>
<feature type="domain" description="VTT" evidence="2">
    <location>
        <begin position="38"/>
        <end position="152"/>
    </location>
</feature>
<evidence type="ECO:0000256" key="1">
    <source>
        <dbReference type="SAM" id="Phobius"/>
    </source>
</evidence>
<dbReference type="InterPro" id="IPR051311">
    <property type="entry name" value="DedA_domain"/>
</dbReference>
<reference evidence="3" key="1">
    <citation type="submission" date="2021-10" db="EMBL/GenBank/DDBJ databases">
        <title>Genome Sequence of The Candidatus Hydrogeosomobacter endosymbioticus, an Intracellular Bacterial Symbiont of the Anaerobic Ciliate GW7.</title>
        <authorList>
            <person name="Shiohama Y."/>
            <person name="Shinzato N."/>
        </authorList>
    </citation>
    <scope>NUCLEOTIDE SEQUENCE [LARGE SCALE GENOMIC DNA]</scope>
    <source>
        <strain evidence="3">200920</strain>
    </source>
</reference>
<evidence type="ECO:0000313" key="4">
    <source>
        <dbReference type="Proteomes" id="UP001320209"/>
    </source>
</evidence>
<feature type="transmembrane region" description="Helical" evidence="1">
    <location>
        <begin position="167"/>
        <end position="186"/>
    </location>
</feature>
<feature type="transmembrane region" description="Helical" evidence="1">
    <location>
        <begin position="134"/>
        <end position="155"/>
    </location>
</feature>
<evidence type="ECO:0000259" key="2">
    <source>
        <dbReference type="Pfam" id="PF09335"/>
    </source>
</evidence>
<keyword evidence="1" id="KW-0812">Transmembrane</keyword>
<sequence>MSFMGFEFSQFVQQWGYIAVFLGSLIEGEGIILTASALAALGHLSIYKVMVIAFCGTVFADQSLYFVGYYYGDRIISYIKRKFPRMEKPMDRGLNFLHRHRIVYIMTFRFIYSIRIVSPIIIGAQRVPFKLFSFLNVIAAVVWTVTSCSLGYLIGETIVKRMDSFKKIFFGVVVGCVLAVFLLKLYKKRRSVMK</sequence>
<protein>
    <submittedName>
        <fullName evidence="3">Membrane protein</fullName>
    </submittedName>
</protein>
<gene>
    <name evidence="3" type="ORF">HYD_4020</name>
</gene>
<organism evidence="3 4">
    <name type="scientific">Candidatus Hydrogenosomobacter endosymbioticus</name>
    <dbReference type="NCBI Taxonomy" id="2558174"/>
    <lineage>
        <taxon>Bacteria</taxon>
        <taxon>Pseudomonadati</taxon>
        <taxon>Pseudomonadota</taxon>
        <taxon>Alphaproteobacteria</taxon>
        <taxon>Holosporales</taxon>
        <taxon>Holosporaceae</taxon>
        <taxon>Candidatus Hydrogenosomobacter</taxon>
    </lineage>
</organism>
<dbReference type="Pfam" id="PF09335">
    <property type="entry name" value="VTT_dom"/>
    <property type="match status" value="1"/>
</dbReference>
<feature type="transmembrane region" description="Helical" evidence="1">
    <location>
        <begin position="15"/>
        <end position="42"/>
    </location>
</feature>
<keyword evidence="1" id="KW-0472">Membrane</keyword>